<proteinExistence type="predicted"/>
<evidence type="ECO:0000256" key="1">
    <source>
        <dbReference type="SAM" id="SignalP"/>
    </source>
</evidence>
<dbReference type="InterPro" id="IPR018247">
    <property type="entry name" value="EF_Hand_1_Ca_BS"/>
</dbReference>
<accession>A0A7S1FRT6</accession>
<evidence type="ECO:0008006" key="3">
    <source>
        <dbReference type="Google" id="ProtNLM"/>
    </source>
</evidence>
<gene>
    <name evidence="2" type="ORF">CHYS00102_LOCUS12677</name>
</gene>
<feature type="chain" id="PRO_5031560137" description="Calmodulin" evidence="1">
    <location>
        <begin position="23"/>
        <end position="256"/>
    </location>
</feature>
<evidence type="ECO:0000313" key="2">
    <source>
        <dbReference type="EMBL" id="CAD8885480.1"/>
    </source>
</evidence>
<protein>
    <recommendedName>
        <fullName evidence="3">Calmodulin</fullName>
    </recommendedName>
</protein>
<reference evidence="2" key="1">
    <citation type="submission" date="2021-01" db="EMBL/GenBank/DDBJ databases">
        <authorList>
            <person name="Corre E."/>
            <person name="Pelletier E."/>
            <person name="Niang G."/>
            <person name="Scheremetjew M."/>
            <person name="Finn R."/>
            <person name="Kale V."/>
            <person name="Holt S."/>
            <person name="Cochrane G."/>
            <person name="Meng A."/>
            <person name="Brown T."/>
            <person name="Cohen L."/>
        </authorList>
    </citation>
    <scope>NUCLEOTIDE SEQUENCE</scope>
    <source>
        <strain evidence="2">308</strain>
    </source>
</reference>
<feature type="signal peptide" evidence="1">
    <location>
        <begin position="1"/>
        <end position="22"/>
    </location>
</feature>
<keyword evidence="1" id="KW-0732">Signal</keyword>
<dbReference type="PROSITE" id="PS00018">
    <property type="entry name" value="EF_HAND_1"/>
    <property type="match status" value="1"/>
</dbReference>
<dbReference type="AlphaFoldDB" id="A0A7S1FRT6"/>
<dbReference type="EMBL" id="HBFR01017371">
    <property type="protein sequence ID" value="CAD8885480.1"/>
    <property type="molecule type" value="Transcribed_RNA"/>
</dbReference>
<sequence length="256" mass="28210">MPIQFLRRATLFLLAYLNSYSAYGPTTTSRRVWLSQIALTTGGLAYPATLTLGNAEPASAAWIGGPPMIVSWPDAKYLVPIYELDGALVALALQLDASRGTEGLRVSSRLVENFFKGGLLSKKNIFQGLCAIYASEITFDDPDRRRVQDFRKNILDDCDQVVRSLSAMKKPLQNLVEGSAVEATPEVMGYLADARSGLNSFLKKVPPKDLERIVAWEKAVGAADVDKNRRIDDNEMQSLTEEDAILYKDVGELLGY</sequence>
<name>A0A7S1FRT6_9STRA</name>
<organism evidence="2">
    <name type="scientific">Corethron hystrix</name>
    <dbReference type="NCBI Taxonomy" id="216773"/>
    <lineage>
        <taxon>Eukaryota</taxon>
        <taxon>Sar</taxon>
        <taxon>Stramenopiles</taxon>
        <taxon>Ochrophyta</taxon>
        <taxon>Bacillariophyta</taxon>
        <taxon>Coscinodiscophyceae</taxon>
        <taxon>Corethrophycidae</taxon>
        <taxon>Corethrales</taxon>
        <taxon>Corethraceae</taxon>
        <taxon>Corethron</taxon>
    </lineage>
</organism>